<dbReference type="Pfam" id="PF00498">
    <property type="entry name" value="FHA"/>
    <property type="match status" value="1"/>
</dbReference>
<dbReference type="InterPro" id="IPR050923">
    <property type="entry name" value="Cell_Proc_Reg/RNA_Proc"/>
</dbReference>
<dbReference type="Proteomes" id="UP000473854">
    <property type="component" value="Unassembled WGS sequence"/>
</dbReference>
<evidence type="ECO:0000313" key="3">
    <source>
        <dbReference type="EMBL" id="MDY6486214.1"/>
    </source>
</evidence>
<evidence type="ECO:0000313" key="7">
    <source>
        <dbReference type="Proteomes" id="UP001278995"/>
    </source>
</evidence>
<feature type="transmembrane region" description="Helical" evidence="1">
    <location>
        <begin position="219"/>
        <end position="240"/>
    </location>
</feature>
<dbReference type="Proteomes" id="UP001278995">
    <property type="component" value="Unassembled WGS sequence"/>
</dbReference>
<dbReference type="PANTHER" id="PTHR23308">
    <property type="entry name" value="NUCLEAR INHIBITOR OF PROTEIN PHOSPHATASE-1"/>
    <property type="match status" value="1"/>
</dbReference>
<evidence type="ECO:0000313" key="5">
    <source>
        <dbReference type="EMBL" id="MTD10319.1"/>
    </source>
</evidence>
<dbReference type="EMBL" id="JAXHPO010000006">
    <property type="protein sequence ID" value="MDY6549639.1"/>
    <property type="molecule type" value="Genomic_DNA"/>
</dbReference>
<dbReference type="SMART" id="SM00240">
    <property type="entry name" value="FHA"/>
    <property type="match status" value="1"/>
</dbReference>
<gene>
    <name evidence="5" type="ORF">GIX10_02455</name>
    <name evidence="4" type="ORF">SKM48_02455</name>
    <name evidence="3" type="ORF">SKM51_03185</name>
</gene>
<name>A0A6L6GCQ3_9GAMM</name>
<accession>A0A6L6GCQ3</accession>
<organism evidence="5 6">
    <name type="scientific">Acinetobacter faecalis</name>
    <dbReference type="NCBI Taxonomy" id="2665161"/>
    <lineage>
        <taxon>Bacteria</taxon>
        <taxon>Pseudomonadati</taxon>
        <taxon>Pseudomonadota</taxon>
        <taxon>Gammaproteobacteria</taxon>
        <taxon>Moraxellales</taxon>
        <taxon>Moraxellaceae</taxon>
        <taxon>Acinetobacter</taxon>
    </lineage>
</organism>
<evidence type="ECO:0000259" key="2">
    <source>
        <dbReference type="PROSITE" id="PS50006"/>
    </source>
</evidence>
<dbReference type="InterPro" id="IPR000253">
    <property type="entry name" value="FHA_dom"/>
</dbReference>
<reference evidence="5 6" key="1">
    <citation type="submission" date="2019-11" db="EMBL/GenBank/DDBJ databases">
        <authorList>
            <person name="An D."/>
        </authorList>
    </citation>
    <scope>NUCLEOTIDE SEQUENCE [LARGE SCALE GENOMIC DNA]</scope>
    <source>
        <strain evidence="5 6">YIM 103518</strain>
    </source>
</reference>
<sequence length="241" mass="26548">MTWKLQAITGEFTGQEILIDRDMLVGRHQDSDIILQSSEISRKHAAFLLKNNELWLQDLKSSNGTFVNDVRIEGETLIEAEDIVQFASLKFSVLQEAQKIEKPTFMQGVELQPVVVADKEEVKQAIQQPSEAIATSETAAKQEELTPAQQMNEQGMPDLKARDASVQVTKEGMPTNVGIPKPAPIPADVDLTAPMKREECEVEIPAVCVEEEKEAQKNASVGLVAVIAIVILAIIAFVLFK</sequence>
<evidence type="ECO:0000313" key="6">
    <source>
        <dbReference type="Proteomes" id="UP000473854"/>
    </source>
</evidence>
<keyword evidence="1" id="KW-0812">Transmembrane</keyword>
<keyword evidence="8" id="KW-1185">Reference proteome</keyword>
<evidence type="ECO:0000256" key="1">
    <source>
        <dbReference type="SAM" id="Phobius"/>
    </source>
</evidence>
<keyword evidence="1" id="KW-0472">Membrane</keyword>
<feature type="domain" description="FHA" evidence="2">
    <location>
        <begin position="23"/>
        <end position="72"/>
    </location>
</feature>
<dbReference type="PROSITE" id="PS50006">
    <property type="entry name" value="FHA_DOMAIN"/>
    <property type="match status" value="1"/>
</dbReference>
<reference evidence="3 7" key="2">
    <citation type="submission" date="2023-11" db="EMBL/GenBank/DDBJ databases">
        <title>The common occurrence of Acinetobacte faecalis in cattle feces and its emended description.</title>
        <authorList>
            <person name="Kyselkova M."/>
            <person name="Xanthopoulou K."/>
            <person name="Shestivska V."/>
            <person name="Spanelova P."/>
            <person name="Maixnerova M."/>
            <person name="Higgins P.G."/>
            <person name="Nemec A."/>
        </authorList>
    </citation>
    <scope>NUCLEOTIDE SEQUENCE [LARGE SCALE GENOMIC DNA]</scope>
    <source>
        <strain evidence="3 7">ANC 7483</strain>
    </source>
</reference>
<comment type="caution">
    <text evidence="5">The sequence shown here is derived from an EMBL/GenBank/DDBJ whole genome shotgun (WGS) entry which is preliminary data.</text>
</comment>
<dbReference type="RefSeq" id="WP_154771962.1">
    <property type="nucleotide sequence ID" value="NZ_JAXHPD010000008.1"/>
</dbReference>
<reference evidence="4" key="3">
    <citation type="submission" date="2023-11" db="EMBL/GenBank/DDBJ databases">
        <authorList>
            <person name="Kyselkova M."/>
            <person name="Xanthopoulou K."/>
            <person name="Shestivska V."/>
            <person name="Spanelova P."/>
            <person name="Maixnerova M."/>
            <person name="Higgins P.G."/>
            <person name="Nemec A."/>
        </authorList>
    </citation>
    <scope>NUCLEOTIDE SEQUENCE</scope>
    <source>
        <strain evidence="4">ANC 7225</strain>
    </source>
</reference>
<dbReference type="EMBL" id="WLYL01000004">
    <property type="protein sequence ID" value="MTD10319.1"/>
    <property type="molecule type" value="Genomic_DNA"/>
</dbReference>
<protein>
    <submittedName>
        <fullName evidence="5">FHA domain-containing protein</fullName>
    </submittedName>
</protein>
<evidence type="ECO:0000313" key="4">
    <source>
        <dbReference type="EMBL" id="MDY6549639.1"/>
    </source>
</evidence>
<dbReference type="AlphaFoldDB" id="A0A6L6GCQ3"/>
<dbReference type="Proteomes" id="UP001284094">
    <property type="component" value="Unassembled WGS sequence"/>
</dbReference>
<dbReference type="Gene3D" id="2.60.200.20">
    <property type="match status" value="1"/>
</dbReference>
<dbReference type="CDD" id="cd00060">
    <property type="entry name" value="FHA"/>
    <property type="match status" value="1"/>
</dbReference>
<evidence type="ECO:0000313" key="8">
    <source>
        <dbReference type="Proteomes" id="UP001284094"/>
    </source>
</evidence>
<dbReference type="EMBL" id="JAXHPL010000010">
    <property type="protein sequence ID" value="MDY6486214.1"/>
    <property type="molecule type" value="Genomic_DNA"/>
</dbReference>
<proteinExistence type="predicted"/>
<keyword evidence="1" id="KW-1133">Transmembrane helix</keyword>
<dbReference type="SUPFAM" id="SSF49879">
    <property type="entry name" value="SMAD/FHA domain"/>
    <property type="match status" value="1"/>
</dbReference>
<reference evidence="4 8" key="4">
    <citation type="journal article" date="2024" name="Syst. Appl. Microbiol.">
        <title>Evidence for the occurrence of Acinetobacter faecalis in cattle feces and its emended description.</title>
        <authorList>
            <person name="Kyselkova M."/>
            <person name="Xanthopoulou K."/>
            <person name="Shestivska V."/>
            <person name="Spanelova P."/>
            <person name="Maixnerova M."/>
            <person name="Higgins P.G."/>
            <person name="Nemec A."/>
        </authorList>
    </citation>
    <scope>NUCLEOTIDE SEQUENCE [LARGE SCALE GENOMIC DNA]</scope>
    <source>
        <strain evidence="4 8">ANC 7225</strain>
    </source>
</reference>
<dbReference type="InterPro" id="IPR008984">
    <property type="entry name" value="SMAD_FHA_dom_sf"/>
</dbReference>